<organism evidence="2 3">
    <name type="scientific">Corynebacterium sanguinis</name>
    <dbReference type="NCBI Taxonomy" id="2594913"/>
    <lineage>
        <taxon>Bacteria</taxon>
        <taxon>Bacillati</taxon>
        <taxon>Actinomycetota</taxon>
        <taxon>Actinomycetes</taxon>
        <taxon>Mycobacteriales</taxon>
        <taxon>Corynebacteriaceae</taxon>
        <taxon>Corynebacterium</taxon>
    </lineage>
</organism>
<dbReference type="PANTHER" id="PTHR36178">
    <property type="entry name" value="SLR0625 PROTEIN"/>
    <property type="match status" value="1"/>
</dbReference>
<proteinExistence type="predicted"/>
<feature type="transmembrane region" description="Helical" evidence="1">
    <location>
        <begin position="19"/>
        <end position="38"/>
    </location>
</feature>
<name>A0A6C1TXY2_9CORY</name>
<feature type="transmembrane region" description="Helical" evidence="1">
    <location>
        <begin position="50"/>
        <end position="71"/>
    </location>
</feature>
<feature type="transmembrane region" description="Helical" evidence="1">
    <location>
        <begin position="77"/>
        <end position="98"/>
    </location>
</feature>
<feature type="transmembrane region" description="Helical" evidence="1">
    <location>
        <begin position="334"/>
        <end position="354"/>
    </location>
</feature>
<feature type="transmembrane region" description="Helical" evidence="1">
    <location>
        <begin position="309"/>
        <end position="327"/>
    </location>
</feature>
<dbReference type="Proteomes" id="UP000336646">
    <property type="component" value="Unassembled WGS sequence"/>
</dbReference>
<dbReference type="PANTHER" id="PTHR36178:SF1">
    <property type="entry name" value="SODIUM_GLUTAMATE SYMPORTER"/>
    <property type="match status" value="1"/>
</dbReference>
<feature type="transmembrane region" description="Helical" evidence="1">
    <location>
        <begin position="270"/>
        <end position="289"/>
    </location>
</feature>
<feature type="transmembrane region" description="Helical" evidence="1">
    <location>
        <begin position="242"/>
        <end position="263"/>
    </location>
</feature>
<evidence type="ECO:0000256" key="1">
    <source>
        <dbReference type="SAM" id="Phobius"/>
    </source>
</evidence>
<keyword evidence="1" id="KW-0812">Transmembrane</keyword>
<evidence type="ECO:0000313" key="3">
    <source>
        <dbReference type="Proteomes" id="UP000336646"/>
    </source>
</evidence>
<reference evidence="2 3" key="1">
    <citation type="submission" date="2018-12" db="EMBL/GenBank/DDBJ databases">
        <title>Corynebacterium sanguinis sp. nov., a clinically-associated and environmental corynebacterium.</title>
        <authorList>
            <person name="Gonzales-Siles L."/>
            <person name="Jaen-Luchoro D."/>
            <person name="Cardew S."/>
            <person name="Inganas E."/>
            <person name="Ohlen M."/>
            <person name="Jensie-Markopolous S."/>
            <person name="Pinyeiro-Iglesias B."/>
            <person name="Molin K."/>
            <person name="Skovbjerg S."/>
            <person name="Svensson-Stadler L."/>
            <person name="Funke G."/>
            <person name="Moore E.R.B."/>
        </authorList>
    </citation>
    <scope>NUCLEOTIDE SEQUENCE [LARGE SCALE GENOMIC DNA]</scope>
    <source>
        <strain evidence="2 3">58734</strain>
    </source>
</reference>
<evidence type="ECO:0000313" key="2">
    <source>
        <dbReference type="EMBL" id="TVS27657.1"/>
    </source>
</evidence>
<feature type="transmembrane region" description="Helical" evidence="1">
    <location>
        <begin position="398"/>
        <end position="422"/>
    </location>
</feature>
<dbReference type="EMBL" id="RXIR01000018">
    <property type="protein sequence ID" value="TVS27657.1"/>
    <property type="molecule type" value="Genomic_DNA"/>
</dbReference>
<dbReference type="GO" id="GO:0015501">
    <property type="term" value="F:glutamate:sodium symporter activity"/>
    <property type="evidence" value="ECO:0007669"/>
    <property type="project" value="InterPro"/>
</dbReference>
<dbReference type="GO" id="GO:0016020">
    <property type="term" value="C:membrane"/>
    <property type="evidence" value="ECO:0007669"/>
    <property type="project" value="InterPro"/>
</dbReference>
<dbReference type="InterPro" id="IPR004445">
    <property type="entry name" value="GltS"/>
</dbReference>
<keyword evidence="1" id="KW-0472">Membrane</keyword>
<feature type="transmembrane region" description="Helical" evidence="1">
    <location>
        <begin position="144"/>
        <end position="164"/>
    </location>
</feature>
<sequence>MLHKCCGSDIVVAVEYTPYTLLTDIGWISILLIVGNVLRNRLKVLQALLLPAPITAGLIGLLIGPEVLGLINWSDQVGTYTTLLIAVVFASMAFSMDLGGSIASGARNMWAYSTAMFMGQWGIFILLGLYLFAPLFGTEPWFGMMLPVGFVGGFGTAAAVGSSLEGIGIAEASSLGFTSATVGTLVAIVGGVIVANLGIRAGRATELKGELPADLRTGYIENEVDRPSIGKATTNPSSIEPLALHGGFIVFTVLIAYLLNGLIKDQWPNVSIPLFAMSFVVGLIGRMLLRVAGRENYLDRDTVSSISGAATDYMIAFGIASIVPAALADYWQALVLMFVLGTLFCVVWMLWAGPLFFGENWLERGIFGWGWATAAVATGIALLKMVDPKLKSGTLNEYGVAYVGFAPFEIGMTILAPIAVIAGFTTGFGWASFAIAVGVLIMSFALKWVPAKKYGKGRGGLQGGSTRIQTVTKAD</sequence>
<gene>
    <name evidence="2" type="ORF">EKI59_08535</name>
</gene>
<feature type="transmembrane region" description="Helical" evidence="1">
    <location>
        <begin position="366"/>
        <end position="386"/>
    </location>
</feature>
<feature type="transmembrane region" description="Helical" evidence="1">
    <location>
        <begin position="110"/>
        <end position="132"/>
    </location>
</feature>
<feature type="transmembrane region" description="Helical" evidence="1">
    <location>
        <begin position="176"/>
        <end position="199"/>
    </location>
</feature>
<protein>
    <submittedName>
        <fullName evidence="2">Sodium:glutamate symporter</fullName>
    </submittedName>
</protein>
<feature type="transmembrane region" description="Helical" evidence="1">
    <location>
        <begin position="428"/>
        <end position="449"/>
    </location>
</feature>
<dbReference type="GO" id="GO:0015813">
    <property type="term" value="P:L-glutamate transmembrane transport"/>
    <property type="evidence" value="ECO:0007669"/>
    <property type="project" value="InterPro"/>
</dbReference>
<accession>A0A6C1TXY2</accession>
<comment type="caution">
    <text evidence="2">The sequence shown here is derived from an EMBL/GenBank/DDBJ whole genome shotgun (WGS) entry which is preliminary data.</text>
</comment>
<dbReference type="OrthoDB" id="9801557at2"/>
<dbReference type="AlphaFoldDB" id="A0A6C1TXY2"/>
<keyword evidence="1" id="KW-1133">Transmembrane helix</keyword>